<sequence length="237" mass="23800">MTSGRVSRRETVDGPGASSGSVPGPDVAGRWPEDADAAAPRRDWRDTLRNASDLALVGILAAIGSLGVVTAGGAVATASAAVHDWIETDSWPGLRPTLRRFARALLPGAAATLALLATAALLAVNLLALHRGVVPGGSPLVVLTVVLAVACAGLAGLTLVEVGRRDGRDWLAAARAAALTAGAHPGLLIATAGVAALVAVLGVMILPAVIPILGGYALLALHAVVRRAERRHPGRAG</sequence>
<dbReference type="EMBL" id="AP023359">
    <property type="protein sequence ID" value="BCJ66028.1"/>
    <property type="molecule type" value="Genomic_DNA"/>
</dbReference>
<feature type="transmembrane region" description="Helical" evidence="2">
    <location>
        <begin position="140"/>
        <end position="160"/>
    </location>
</feature>
<protein>
    <submittedName>
        <fullName evidence="3">Uncharacterized protein</fullName>
    </submittedName>
</protein>
<keyword evidence="2" id="KW-0812">Transmembrane</keyword>
<organism evidence="3 4">
    <name type="scientific">Polymorphospora rubra</name>
    <dbReference type="NCBI Taxonomy" id="338584"/>
    <lineage>
        <taxon>Bacteria</taxon>
        <taxon>Bacillati</taxon>
        <taxon>Actinomycetota</taxon>
        <taxon>Actinomycetes</taxon>
        <taxon>Micromonosporales</taxon>
        <taxon>Micromonosporaceae</taxon>
        <taxon>Polymorphospora</taxon>
    </lineage>
</organism>
<evidence type="ECO:0000256" key="1">
    <source>
        <dbReference type="SAM" id="MobiDB-lite"/>
    </source>
</evidence>
<proteinExistence type="predicted"/>
<name>A0A810N2V1_9ACTN</name>
<feature type="transmembrane region" description="Helical" evidence="2">
    <location>
        <begin position="172"/>
        <end position="198"/>
    </location>
</feature>
<dbReference type="Proteomes" id="UP000680866">
    <property type="component" value="Chromosome"/>
</dbReference>
<keyword evidence="2" id="KW-0472">Membrane</keyword>
<accession>A0A810N2V1</accession>
<dbReference type="AlphaFoldDB" id="A0A810N2V1"/>
<keyword evidence="2" id="KW-1133">Transmembrane helix</keyword>
<feature type="transmembrane region" description="Helical" evidence="2">
    <location>
        <begin position="54"/>
        <end position="83"/>
    </location>
</feature>
<feature type="region of interest" description="Disordered" evidence="1">
    <location>
        <begin position="1"/>
        <end position="42"/>
    </location>
</feature>
<gene>
    <name evidence="3" type="ORF">Prubr_30490</name>
</gene>
<feature type="transmembrane region" description="Helical" evidence="2">
    <location>
        <begin position="104"/>
        <end position="128"/>
    </location>
</feature>
<feature type="compositionally biased region" description="Low complexity" evidence="1">
    <location>
        <begin position="13"/>
        <end position="27"/>
    </location>
</feature>
<reference evidence="3" key="1">
    <citation type="submission" date="2020-08" db="EMBL/GenBank/DDBJ databases">
        <title>Whole genome shotgun sequence of Polymorphospora rubra NBRC 101157.</title>
        <authorList>
            <person name="Komaki H."/>
            <person name="Tamura T."/>
        </authorList>
    </citation>
    <scope>NUCLEOTIDE SEQUENCE</scope>
    <source>
        <strain evidence="3">NBRC 101157</strain>
    </source>
</reference>
<evidence type="ECO:0000313" key="4">
    <source>
        <dbReference type="Proteomes" id="UP000680866"/>
    </source>
</evidence>
<dbReference type="RefSeq" id="WP_246568693.1">
    <property type="nucleotide sequence ID" value="NZ_AP023359.1"/>
</dbReference>
<feature type="transmembrane region" description="Helical" evidence="2">
    <location>
        <begin position="204"/>
        <end position="225"/>
    </location>
</feature>
<dbReference type="KEGG" id="pry:Prubr_30490"/>
<evidence type="ECO:0000313" key="3">
    <source>
        <dbReference type="EMBL" id="BCJ66028.1"/>
    </source>
</evidence>
<keyword evidence="4" id="KW-1185">Reference proteome</keyword>
<evidence type="ECO:0000256" key="2">
    <source>
        <dbReference type="SAM" id="Phobius"/>
    </source>
</evidence>